<dbReference type="GeneID" id="303367902"/>
<reference evidence="2 3" key="1">
    <citation type="submission" date="2017-02" db="EMBL/GenBank/DDBJ databases">
        <authorList>
            <person name="Peterson S.W."/>
        </authorList>
    </citation>
    <scope>NUCLEOTIDE SEQUENCE [LARGE SCALE GENOMIC DNA]</scope>
    <source>
        <strain evidence="2 3">ATCC BAA-909</strain>
    </source>
</reference>
<gene>
    <name evidence="2" type="ORF">SAMN02745152_01671</name>
</gene>
<dbReference type="STRING" id="225004.SAMN02745152_01671"/>
<sequence length="393" mass="42717">MKKLSKSIISVFIFSAISLFTSCNGVVFDTIREEVKLSDAQIQGTIHSLIRVTDSSDSKEYLYLSANPVVWKKDIDNAVKNGGTYVADETDPTDYTTSEHGHWSTTSRPGNNYVRLAANRNGEIYSLSSIVKEVTDDGEMEEISKELKYLDTSDKDALWQTVTFDDESITSEISLASSIFCTNTPKNENRYAFIRIDGKIYKLEGGKATLIEESSEYNFTSGDNSTSIYSSASGVSTFDGIHFFFTESAAITSNESYNSGATMIYYASSTTVYYRAAGDSGWTAVSCDSSAIRSIAVTKDKLLLGTTSGLDNTALNGGKPTGSATTISANATSTLSSSYTVPILLTIDPTKSDTATDIYAASNFEGNPSSTSATRKNASLWSYYPARSKWNRE</sequence>
<name>A0A1T4PQ61_9SPIR</name>
<evidence type="ECO:0000313" key="3">
    <source>
        <dbReference type="Proteomes" id="UP000190395"/>
    </source>
</evidence>
<accession>A0A1T4PQ61</accession>
<dbReference type="Proteomes" id="UP000190395">
    <property type="component" value="Unassembled WGS sequence"/>
</dbReference>
<evidence type="ECO:0000256" key="1">
    <source>
        <dbReference type="SAM" id="SignalP"/>
    </source>
</evidence>
<proteinExistence type="predicted"/>
<dbReference type="RefSeq" id="WP_078931407.1">
    <property type="nucleotide sequence ID" value="NZ_FUXC01000010.1"/>
</dbReference>
<dbReference type="EMBL" id="FUXC01000010">
    <property type="protein sequence ID" value="SJZ93764.1"/>
    <property type="molecule type" value="Genomic_DNA"/>
</dbReference>
<dbReference type="OrthoDB" id="360550at2"/>
<keyword evidence="3" id="KW-1185">Reference proteome</keyword>
<organism evidence="2 3">
    <name type="scientific">Treponema berlinense</name>
    <dbReference type="NCBI Taxonomy" id="225004"/>
    <lineage>
        <taxon>Bacteria</taxon>
        <taxon>Pseudomonadati</taxon>
        <taxon>Spirochaetota</taxon>
        <taxon>Spirochaetia</taxon>
        <taxon>Spirochaetales</taxon>
        <taxon>Treponemataceae</taxon>
        <taxon>Treponema</taxon>
    </lineage>
</organism>
<protein>
    <submittedName>
        <fullName evidence="2">Uncharacterized protein</fullName>
    </submittedName>
</protein>
<feature type="signal peptide" evidence="1">
    <location>
        <begin position="1"/>
        <end position="21"/>
    </location>
</feature>
<feature type="chain" id="PRO_5013250493" evidence="1">
    <location>
        <begin position="22"/>
        <end position="393"/>
    </location>
</feature>
<evidence type="ECO:0000313" key="2">
    <source>
        <dbReference type="EMBL" id="SJZ93764.1"/>
    </source>
</evidence>
<dbReference type="AlphaFoldDB" id="A0A1T4PQ61"/>
<keyword evidence="1" id="KW-0732">Signal</keyword>
<dbReference type="PROSITE" id="PS51257">
    <property type="entry name" value="PROKAR_LIPOPROTEIN"/>
    <property type="match status" value="1"/>
</dbReference>